<feature type="signal peptide" evidence="2">
    <location>
        <begin position="1"/>
        <end position="17"/>
    </location>
</feature>
<accession>A0A4Z2E320</accession>
<protein>
    <submittedName>
        <fullName evidence="3">Double zinc ribbon and ankyrin repeat-containing protein 1</fullName>
    </submittedName>
</protein>
<comment type="caution">
    <text evidence="3">The sequence shown here is derived from an EMBL/GenBank/DDBJ whole genome shotgun (WGS) entry which is preliminary data.</text>
</comment>
<dbReference type="GO" id="GO:0042462">
    <property type="term" value="P:eye photoreceptor cell development"/>
    <property type="evidence" value="ECO:0007669"/>
    <property type="project" value="TreeGrafter"/>
</dbReference>
<organism evidence="3 4">
    <name type="scientific">Liparis tanakae</name>
    <name type="common">Tanaka's snailfish</name>
    <dbReference type="NCBI Taxonomy" id="230148"/>
    <lineage>
        <taxon>Eukaryota</taxon>
        <taxon>Metazoa</taxon>
        <taxon>Chordata</taxon>
        <taxon>Craniata</taxon>
        <taxon>Vertebrata</taxon>
        <taxon>Euteleostomi</taxon>
        <taxon>Actinopterygii</taxon>
        <taxon>Neopterygii</taxon>
        <taxon>Teleostei</taxon>
        <taxon>Neoteleostei</taxon>
        <taxon>Acanthomorphata</taxon>
        <taxon>Eupercaria</taxon>
        <taxon>Perciformes</taxon>
        <taxon>Cottioidei</taxon>
        <taxon>Cottales</taxon>
        <taxon>Liparidae</taxon>
        <taxon>Liparis</taxon>
    </lineage>
</organism>
<dbReference type="AlphaFoldDB" id="A0A4Z2E320"/>
<dbReference type="OrthoDB" id="10033229at2759"/>
<feature type="region of interest" description="Disordered" evidence="1">
    <location>
        <begin position="49"/>
        <end position="91"/>
    </location>
</feature>
<dbReference type="PANTHER" id="PTHR16058">
    <property type="entry name" value="DOUBLE ZINC RIBBON AND ANKYRIN REPEAT-CONTAINING PROTEIN 1"/>
    <property type="match status" value="1"/>
</dbReference>
<evidence type="ECO:0000256" key="2">
    <source>
        <dbReference type="SAM" id="SignalP"/>
    </source>
</evidence>
<dbReference type="Proteomes" id="UP000314294">
    <property type="component" value="Unassembled WGS sequence"/>
</dbReference>
<dbReference type="EMBL" id="SRLO01019657">
    <property type="protein sequence ID" value="TNN23123.1"/>
    <property type="molecule type" value="Genomic_DNA"/>
</dbReference>
<evidence type="ECO:0000256" key="1">
    <source>
        <dbReference type="SAM" id="MobiDB-lite"/>
    </source>
</evidence>
<keyword evidence="4" id="KW-1185">Reference proteome</keyword>
<dbReference type="PANTHER" id="PTHR16058:SF4">
    <property type="entry name" value="DOUBLE ZINC RIBBON AND ANKYRIN REPEAT-CONTAINING PROTEIN 1"/>
    <property type="match status" value="1"/>
</dbReference>
<feature type="chain" id="PRO_5021249780" evidence="2">
    <location>
        <begin position="18"/>
        <end position="163"/>
    </location>
</feature>
<evidence type="ECO:0000313" key="3">
    <source>
        <dbReference type="EMBL" id="TNN23123.1"/>
    </source>
</evidence>
<reference evidence="3 4" key="1">
    <citation type="submission" date="2019-03" db="EMBL/GenBank/DDBJ databases">
        <title>First draft genome of Liparis tanakae, snailfish: a comprehensive survey of snailfish specific genes.</title>
        <authorList>
            <person name="Kim W."/>
            <person name="Song I."/>
            <person name="Jeong J.-H."/>
            <person name="Kim D."/>
            <person name="Kim S."/>
            <person name="Ryu S."/>
            <person name="Song J.Y."/>
            <person name="Lee S.K."/>
        </authorList>
    </citation>
    <scope>NUCLEOTIDE SEQUENCE [LARGE SCALE GENOMIC DNA]</scope>
    <source>
        <tissue evidence="3">Muscle</tissue>
    </source>
</reference>
<name>A0A4Z2E320_9TELE</name>
<evidence type="ECO:0000313" key="4">
    <source>
        <dbReference type="Proteomes" id="UP000314294"/>
    </source>
</evidence>
<proteinExistence type="predicted"/>
<keyword evidence="2" id="KW-0732">Signal</keyword>
<gene>
    <name evidence="3" type="primary">DZANK1_0</name>
    <name evidence="3" type="ORF">EYF80_066759</name>
</gene>
<sequence>MVAYMCALAMMRGHAASCVLCWRCGANGPPDAFYCPTCGTFLEAPPPPSRDITRPVRGTSAHQAPAPLSSDATPPSGAPPTAERSTQTAGLFYPSAAELQREETQRKLQRRKQPEARDYQPLLTAVSPGRALLEVKYSHKYSHKYSYYCCCRPSALAEGCTGS</sequence>
<dbReference type="InterPro" id="IPR052481">
    <property type="entry name" value="DZAN1"/>
</dbReference>